<evidence type="ECO:0000313" key="3">
    <source>
        <dbReference type="EMBL" id="EFA81524.1"/>
    </source>
</evidence>
<evidence type="ECO:0000313" key="4">
    <source>
        <dbReference type="Proteomes" id="UP000001396"/>
    </source>
</evidence>
<name>D3BAD7_HETP5</name>
<comment type="caution">
    <text evidence="3">The sequence shown here is derived from an EMBL/GenBank/DDBJ whole genome shotgun (WGS) entry which is preliminary data.</text>
</comment>
<evidence type="ECO:0000256" key="2">
    <source>
        <dbReference type="SAM" id="MobiDB-lite"/>
    </source>
</evidence>
<dbReference type="OMA" id="VSPIEPY"/>
<keyword evidence="1" id="KW-0175">Coiled coil</keyword>
<dbReference type="EMBL" id="ADBJ01000025">
    <property type="protein sequence ID" value="EFA81524.1"/>
    <property type="molecule type" value="Genomic_DNA"/>
</dbReference>
<feature type="compositionally biased region" description="Low complexity" evidence="2">
    <location>
        <begin position="596"/>
        <end position="616"/>
    </location>
</feature>
<dbReference type="InterPro" id="IPR052145">
    <property type="entry name" value="Mediator/Homeobox_domain"/>
</dbReference>
<dbReference type="FunCoup" id="D3BAD7">
    <property type="interactions" value="652"/>
</dbReference>
<feature type="coiled-coil region" evidence="1">
    <location>
        <begin position="60"/>
        <end position="99"/>
    </location>
</feature>
<gene>
    <name evidence="3" type="primary">gacT</name>
    <name evidence="3" type="ORF">PPL_05513</name>
</gene>
<feature type="compositionally biased region" description="Low complexity" evidence="2">
    <location>
        <begin position="569"/>
        <end position="588"/>
    </location>
</feature>
<dbReference type="Proteomes" id="UP000001396">
    <property type="component" value="Unassembled WGS sequence"/>
</dbReference>
<feature type="coiled-coil region" evidence="1">
    <location>
        <begin position="207"/>
        <end position="234"/>
    </location>
</feature>
<organism evidence="3 4">
    <name type="scientific">Heterostelium pallidum (strain ATCC 26659 / Pp 5 / PN500)</name>
    <name type="common">Cellular slime mold</name>
    <name type="synonym">Polysphondylium pallidum</name>
    <dbReference type="NCBI Taxonomy" id="670386"/>
    <lineage>
        <taxon>Eukaryota</taxon>
        <taxon>Amoebozoa</taxon>
        <taxon>Evosea</taxon>
        <taxon>Eumycetozoa</taxon>
        <taxon>Dictyostelia</taxon>
        <taxon>Acytosteliales</taxon>
        <taxon>Acytosteliaceae</taxon>
        <taxon>Heterostelium</taxon>
    </lineage>
</organism>
<dbReference type="PANTHER" id="PTHR24330">
    <property type="entry name" value="HOMEOBOX PROTEIN BARH-LIKE"/>
    <property type="match status" value="1"/>
</dbReference>
<feature type="coiled-coil region" evidence="1">
    <location>
        <begin position="511"/>
        <end position="538"/>
    </location>
</feature>
<feature type="compositionally biased region" description="Low complexity" evidence="2">
    <location>
        <begin position="20"/>
        <end position="48"/>
    </location>
</feature>
<dbReference type="InParanoid" id="D3BAD7"/>
<feature type="region of interest" description="Disordered" evidence="2">
    <location>
        <begin position="124"/>
        <end position="154"/>
    </location>
</feature>
<dbReference type="RefSeq" id="XP_020433641.1">
    <property type="nucleotide sequence ID" value="XM_020576392.1"/>
</dbReference>
<evidence type="ECO:0000256" key="1">
    <source>
        <dbReference type="SAM" id="Coils"/>
    </source>
</evidence>
<reference evidence="3 4" key="1">
    <citation type="journal article" date="2011" name="Genome Res.">
        <title>Phylogeny-wide analysis of social amoeba genomes highlights ancient origins for complex intercellular communication.</title>
        <authorList>
            <person name="Heidel A.J."/>
            <person name="Lawal H.M."/>
            <person name="Felder M."/>
            <person name="Schilde C."/>
            <person name="Helps N.R."/>
            <person name="Tunggal B."/>
            <person name="Rivero F."/>
            <person name="John U."/>
            <person name="Schleicher M."/>
            <person name="Eichinger L."/>
            <person name="Platzer M."/>
            <person name="Noegel A.A."/>
            <person name="Schaap P."/>
            <person name="Gloeckner G."/>
        </authorList>
    </citation>
    <scope>NUCLEOTIDE SEQUENCE [LARGE SCALE GENOMIC DNA]</scope>
    <source>
        <strain evidence="4">ATCC 26659 / Pp 5 / PN500</strain>
    </source>
</reference>
<feature type="compositionally biased region" description="Polar residues" evidence="2">
    <location>
        <begin position="555"/>
        <end position="568"/>
    </location>
</feature>
<feature type="region of interest" description="Disordered" evidence="2">
    <location>
        <begin position="336"/>
        <end position="401"/>
    </location>
</feature>
<dbReference type="GeneID" id="31360997"/>
<accession>D3BAD7</accession>
<feature type="compositionally biased region" description="Low complexity" evidence="2">
    <location>
        <begin position="261"/>
        <end position="274"/>
    </location>
</feature>
<feature type="region of interest" description="Disordered" evidence="2">
    <location>
        <begin position="1"/>
        <end position="48"/>
    </location>
</feature>
<feature type="region of interest" description="Disordered" evidence="2">
    <location>
        <begin position="255"/>
        <end position="281"/>
    </location>
</feature>
<sequence>MQKRYSRSRPASISISGLLPSNQPPNQQSSPSSSTITSTTITSPHDSVTPITFTVTTTYLDQLQQQLQQQQQIQQQQQEQQQQQHQHNLERRKAKLTAEDLQYQQFIEENQFLKNQYAQQPQQINQQPLQLQQQQQQLQVPNDNSSNGSNSNTNINKYYRRSVAFGTANSNSNSINSNNNLVSDVASESGLQSPNMLNNSNGMMINNSITKANIQQLKEKIDRYSKEKMRELRESTQSMSMRRGDMGATLSNLNPQAAVGSSTTQTSTTSTNTSGAIEKDKERDKLLRYSVDFERFKERHQKEMAEKRCSRDISREIERELEKRLSPRERISMLLSNNNNNNNNNIGGSLSGQSNRIGDRESRSFRYSVSSQNQYNLSNIMNNGGGKTYGNSSRDSGNYNRYSKDYRYSRELDNEELDFLSRQQRSQSCFDDNIPRNGSSTSINNNYENTQYQSILLEQKLDKLKETMNNIRTQRDDRTSRDYTLYIRDMDELRASLAKETETSEFFATKSLELVEKLRKEEEKNQKLMEEIQLMESYFALKEKLKRSKRHSISTKEILTRSRSPTLPTNITSTSTTTTTNTSNNNISGSPKEHISLSTSSSSISTSSSNSSTSNNAQLNKDQMMNQLLRGGNSSRKLK</sequence>
<feature type="compositionally biased region" description="Polar residues" evidence="2">
    <location>
        <begin position="365"/>
        <end position="382"/>
    </location>
</feature>
<feature type="region of interest" description="Disordered" evidence="2">
    <location>
        <begin position="550"/>
        <end position="621"/>
    </location>
</feature>
<protein>
    <submittedName>
        <fullName evidence="3">RhoGAP domain-containing protein</fullName>
    </submittedName>
</protein>
<feature type="compositionally biased region" description="Polar residues" evidence="2">
    <location>
        <begin position="346"/>
        <end position="356"/>
    </location>
</feature>
<keyword evidence="4" id="KW-1185">Reference proteome</keyword>
<proteinExistence type="predicted"/>
<dbReference type="AlphaFoldDB" id="D3BAD7"/>
<feature type="compositionally biased region" description="Polar residues" evidence="2">
    <location>
        <begin position="389"/>
        <end position="401"/>
    </location>
</feature>
<dbReference type="PANTHER" id="PTHR24330:SF19">
    <property type="entry name" value="MEDIATOR OF RNA POLYMERASE II TRANSCRIPTION SUBUNIT 29"/>
    <property type="match status" value="1"/>
</dbReference>